<dbReference type="SUPFAM" id="SSF82282">
    <property type="entry name" value="Homocysteine S-methyltransferase"/>
    <property type="match status" value="1"/>
</dbReference>
<dbReference type="Gene3D" id="3.20.20.330">
    <property type="entry name" value="Homocysteine-binding-like domain"/>
    <property type="match status" value="1"/>
</dbReference>
<feature type="region of interest" description="Disordered" evidence="1">
    <location>
        <begin position="62"/>
        <end position="91"/>
    </location>
</feature>
<keyword evidence="2" id="KW-0808">Transferase</keyword>
<proteinExistence type="predicted"/>
<dbReference type="InterPro" id="IPR036589">
    <property type="entry name" value="HCY_dom_sf"/>
</dbReference>
<organism evidence="2 3">
    <name type="scientific">Klebsiella pneumoniae subsp. ozaenae</name>
    <dbReference type="NCBI Taxonomy" id="574"/>
    <lineage>
        <taxon>Bacteria</taxon>
        <taxon>Pseudomonadati</taxon>
        <taxon>Pseudomonadota</taxon>
        <taxon>Gammaproteobacteria</taxon>
        <taxon>Enterobacterales</taxon>
        <taxon>Enterobacteriaceae</taxon>
        <taxon>Klebsiella/Raoultella group</taxon>
        <taxon>Klebsiella</taxon>
        <taxon>Klebsiella pneumoniae complex</taxon>
    </lineage>
</organism>
<evidence type="ECO:0000313" key="2">
    <source>
        <dbReference type="EMBL" id="STU59022.1"/>
    </source>
</evidence>
<name>A0A377Z1X5_KLEPO</name>
<dbReference type="EMBL" id="UGLW01000003">
    <property type="protein sequence ID" value="STU59022.1"/>
    <property type="molecule type" value="Genomic_DNA"/>
</dbReference>
<dbReference type="AlphaFoldDB" id="A0A377Z1X5"/>
<dbReference type="EC" id="2.1.1.10" evidence="2"/>
<keyword evidence="2" id="KW-0489">Methyltransferase</keyword>
<dbReference type="GO" id="GO:0032259">
    <property type="term" value="P:methylation"/>
    <property type="evidence" value="ECO:0007669"/>
    <property type="project" value="UniProtKB-KW"/>
</dbReference>
<sequence length="91" mass="9775">MSQTNPFTALLAAQPFVLLDGAMATELEARGCDLADSLWSAKVLLREPAADPRCASRLLSRRGAGGDHRQLSGHSGGLCRARGWMRRSPGR</sequence>
<reference evidence="2 3" key="1">
    <citation type="submission" date="2018-06" db="EMBL/GenBank/DDBJ databases">
        <authorList>
            <consortium name="Pathogen Informatics"/>
            <person name="Doyle S."/>
        </authorList>
    </citation>
    <scope>NUCLEOTIDE SEQUENCE [LARGE SCALE GENOMIC DNA]</scope>
    <source>
        <strain evidence="2 3">NCTC10313</strain>
    </source>
</reference>
<evidence type="ECO:0000313" key="3">
    <source>
        <dbReference type="Proteomes" id="UP000254487"/>
    </source>
</evidence>
<evidence type="ECO:0000256" key="1">
    <source>
        <dbReference type="SAM" id="MobiDB-lite"/>
    </source>
</evidence>
<dbReference type="Proteomes" id="UP000254487">
    <property type="component" value="Unassembled WGS sequence"/>
</dbReference>
<accession>A0A377Z1X5</accession>
<gene>
    <name evidence="2" type="primary">mmuM_1</name>
    <name evidence="2" type="ORF">NCTC10313_01719</name>
</gene>
<dbReference type="GO" id="GO:0008168">
    <property type="term" value="F:methyltransferase activity"/>
    <property type="evidence" value="ECO:0007669"/>
    <property type="project" value="UniProtKB-KW"/>
</dbReference>
<protein>
    <submittedName>
        <fullName evidence="2">Homocysteine S-methyltransferase</fullName>
        <ecNumber evidence="2">2.1.1.10</ecNumber>
    </submittedName>
</protein>